<keyword evidence="2" id="KW-1003">Cell membrane</keyword>
<keyword evidence="8" id="KW-1185">Reference proteome</keyword>
<evidence type="ECO:0000256" key="4">
    <source>
        <dbReference type="ARBA" id="ARBA00022679"/>
    </source>
</evidence>
<dbReference type="EMBL" id="FUWX01000004">
    <property type="protein sequence ID" value="SJZ36386.1"/>
    <property type="molecule type" value="Genomic_DNA"/>
</dbReference>
<reference evidence="7 8" key="1">
    <citation type="submission" date="2017-02" db="EMBL/GenBank/DDBJ databases">
        <authorList>
            <person name="Peterson S.W."/>
        </authorList>
    </citation>
    <scope>NUCLEOTIDE SEQUENCE [LARGE SCALE GENOMIC DNA]</scope>
    <source>
        <strain evidence="7 8">ATCC 700028</strain>
    </source>
</reference>
<dbReference type="OrthoDB" id="9801955at2"/>
<sequence>MKYKLQYIIFKIFKTVIELLPEKINFSFASFLGKISYYLVKKRRQIALANLKLAFPEKTEAQREKIAKKSFIVMAKGFLSTLWFDSYLKKPQNIKIVGIENLDEAIEKKKGVMVAMIHMGNMEASLKMAQHYNVVSVAKKQRNPYIDKFITESRKKMNMTILKKSKTTTRELLKYISPDNIIALFSDHRDKGAEVEFFGENTVAPTGAVSLALKYDMPILLAYNVLHDNNTCTSYISEEISLVKTDSFKHDVQYNTQLLINKMERIITQYPEQWMWFHDRWKLYKKLYV</sequence>
<organism evidence="7 8">
    <name type="scientific">Cetobacterium ceti</name>
    <dbReference type="NCBI Taxonomy" id="180163"/>
    <lineage>
        <taxon>Bacteria</taxon>
        <taxon>Fusobacteriati</taxon>
        <taxon>Fusobacteriota</taxon>
        <taxon>Fusobacteriia</taxon>
        <taxon>Fusobacteriales</taxon>
        <taxon>Fusobacteriaceae</taxon>
        <taxon>Cetobacterium</taxon>
    </lineage>
</organism>
<evidence type="ECO:0000256" key="1">
    <source>
        <dbReference type="ARBA" id="ARBA00004533"/>
    </source>
</evidence>
<proteinExistence type="predicted"/>
<protein>
    <submittedName>
        <fullName evidence="7">KDO2-lipid IV(A) lauroyltransferase</fullName>
    </submittedName>
</protein>
<evidence type="ECO:0000256" key="6">
    <source>
        <dbReference type="ARBA" id="ARBA00023315"/>
    </source>
</evidence>
<dbReference type="AlphaFoldDB" id="A0A1T4K1N8"/>
<name>A0A1T4K1N8_9FUSO</name>
<dbReference type="GO" id="GO:0005886">
    <property type="term" value="C:plasma membrane"/>
    <property type="evidence" value="ECO:0007669"/>
    <property type="project" value="UniProtKB-SubCell"/>
</dbReference>
<evidence type="ECO:0000256" key="3">
    <source>
        <dbReference type="ARBA" id="ARBA00022519"/>
    </source>
</evidence>
<keyword evidence="4 7" id="KW-0808">Transferase</keyword>
<gene>
    <name evidence="7" type="ORF">SAMN02745174_00249</name>
</gene>
<keyword evidence="6" id="KW-0012">Acyltransferase</keyword>
<dbReference type="PANTHER" id="PTHR30606">
    <property type="entry name" value="LIPID A BIOSYNTHESIS LAUROYL ACYLTRANSFERASE"/>
    <property type="match status" value="1"/>
</dbReference>
<dbReference type="PANTHER" id="PTHR30606:SF10">
    <property type="entry name" value="PHOSPHATIDYLINOSITOL MANNOSIDE ACYLTRANSFERASE"/>
    <property type="match status" value="1"/>
</dbReference>
<dbReference type="GO" id="GO:0009247">
    <property type="term" value="P:glycolipid biosynthetic process"/>
    <property type="evidence" value="ECO:0007669"/>
    <property type="project" value="UniProtKB-ARBA"/>
</dbReference>
<dbReference type="CDD" id="cd07984">
    <property type="entry name" value="LPLAT_LABLAT-like"/>
    <property type="match status" value="1"/>
</dbReference>
<dbReference type="STRING" id="180163.SAMN02745174_00249"/>
<evidence type="ECO:0000313" key="8">
    <source>
        <dbReference type="Proteomes" id="UP000191153"/>
    </source>
</evidence>
<dbReference type="Proteomes" id="UP000191153">
    <property type="component" value="Unassembled WGS sequence"/>
</dbReference>
<dbReference type="RefSeq" id="WP_078692793.1">
    <property type="nucleotide sequence ID" value="NZ_FUWX01000004.1"/>
</dbReference>
<keyword evidence="3" id="KW-0997">Cell inner membrane</keyword>
<keyword evidence="5" id="KW-0472">Membrane</keyword>
<evidence type="ECO:0000256" key="5">
    <source>
        <dbReference type="ARBA" id="ARBA00023136"/>
    </source>
</evidence>
<evidence type="ECO:0000256" key="2">
    <source>
        <dbReference type="ARBA" id="ARBA00022475"/>
    </source>
</evidence>
<dbReference type="InterPro" id="IPR004960">
    <property type="entry name" value="LipA_acyltrans"/>
</dbReference>
<evidence type="ECO:0000313" key="7">
    <source>
        <dbReference type="EMBL" id="SJZ36386.1"/>
    </source>
</evidence>
<accession>A0A1T4K1N8</accession>
<dbReference type="Pfam" id="PF03279">
    <property type="entry name" value="Lip_A_acyltrans"/>
    <property type="match status" value="1"/>
</dbReference>
<comment type="subcellular location">
    <subcellularLocation>
        <location evidence="1">Cell inner membrane</location>
    </subcellularLocation>
</comment>
<dbReference type="GO" id="GO:0016746">
    <property type="term" value="F:acyltransferase activity"/>
    <property type="evidence" value="ECO:0007669"/>
    <property type="project" value="UniProtKB-KW"/>
</dbReference>